<gene>
    <name evidence="1" type="ORF">RFULGI_LOCUS4870</name>
</gene>
<evidence type="ECO:0000313" key="1">
    <source>
        <dbReference type="EMBL" id="CAG8556410.1"/>
    </source>
</evidence>
<name>A0A9N9B7L5_9GLOM</name>
<protein>
    <submittedName>
        <fullName evidence="1">998_t:CDS:1</fullName>
    </submittedName>
</protein>
<reference evidence="1" key="1">
    <citation type="submission" date="2021-06" db="EMBL/GenBank/DDBJ databases">
        <authorList>
            <person name="Kallberg Y."/>
            <person name="Tangrot J."/>
            <person name="Rosling A."/>
        </authorList>
    </citation>
    <scope>NUCLEOTIDE SEQUENCE</scope>
    <source>
        <strain evidence="1">IN212</strain>
    </source>
</reference>
<dbReference type="Proteomes" id="UP000789396">
    <property type="component" value="Unassembled WGS sequence"/>
</dbReference>
<evidence type="ECO:0000313" key="2">
    <source>
        <dbReference type="Proteomes" id="UP000789396"/>
    </source>
</evidence>
<sequence>MILVAVIRKFQGDLEHFLEICDLTFSGLDSEKTDEDIYSKEIENFQLDDSSDEDITGKESKDIMKISETAVNDHIEKLQQSLPDETVNATKLFIKLIGEQQGEALAVRKYTQKRADERITVSYEQNDIVLLPSHYSYDHLHAAYNSLHPEKLIKNVCDKCILYKCALKESVNDTDENIDTQLIAHISDYQEMRDMYEDDIKKAKTTDPHSLNPWTIRELLPRGFPEEKQVDLWEKIHEYCPTEFQDELCPKPPNNVIKRVKGKETCARGTHIKGKEKE</sequence>
<dbReference type="AlphaFoldDB" id="A0A9N9B7L5"/>
<dbReference type="OrthoDB" id="2480849at2759"/>
<keyword evidence="2" id="KW-1185">Reference proteome</keyword>
<organism evidence="1 2">
    <name type="scientific">Racocetra fulgida</name>
    <dbReference type="NCBI Taxonomy" id="60492"/>
    <lineage>
        <taxon>Eukaryota</taxon>
        <taxon>Fungi</taxon>
        <taxon>Fungi incertae sedis</taxon>
        <taxon>Mucoromycota</taxon>
        <taxon>Glomeromycotina</taxon>
        <taxon>Glomeromycetes</taxon>
        <taxon>Diversisporales</taxon>
        <taxon>Gigasporaceae</taxon>
        <taxon>Racocetra</taxon>
    </lineage>
</organism>
<comment type="caution">
    <text evidence="1">The sequence shown here is derived from an EMBL/GenBank/DDBJ whole genome shotgun (WGS) entry which is preliminary data.</text>
</comment>
<dbReference type="EMBL" id="CAJVPZ010005099">
    <property type="protein sequence ID" value="CAG8556410.1"/>
    <property type="molecule type" value="Genomic_DNA"/>
</dbReference>
<accession>A0A9N9B7L5</accession>
<proteinExistence type="predicted"/>
<feature type="non-terminal residue" evidence="1">
    <location>
        <position position="1"/>
    </location>
</feature>